<dbReference type="PROSITE" id="PS50055">
    <property type="entry name" value="TYR_PHOSPHATASE_PTP"/>
    <property type="match status" value="1"/>
</dbReference>
<dbReference type="PRINTS" id="PR00700">
    <property type="entry name" value="PRTYPHPHTASE"/>
</dbReference>
<feature type="region of interest" description="Disordered" evidence="1">
    <location>
        <begin position="1"/>
        <end position="95"/>
    </location>
</feature>
<proteinExistence type="predicted"/>
<dbReference type="PANTHER" id="PTHR45706:SF1">
    <property type="entry name" value="PEZ, ISOFORM A"/>
    <property type="match status" value="1"/>
</dbReference>
<name>A0A423T9V1_PENVA</name>
<protein>
    <submittedName>
        <fullName evidence="3">Putative tyrosine-protein phosphatase non-receptor type 14-like</fullName>
    </submittedName>
</protein>
<organism evidence="3 4">
    <name type="scientific">Penaeus vannamei</name>
    <name type="common">Whiteleg shrimp</name>
    <name type="synonym">Litopenaeus vannamei</name>
    <dbReference type="NCBI Taxonomy" id="6689"/>
    <lineage>
        <taxon>Eukaryota</taxon>
        <taxon>Metazoa</taxon>
        <taxon>Ecdysozoa</taxon>
        <taxon>Arthropoda</taxon>
        <taxon>Crustacea</taxon>
        <taxon>Multicrustacea</taxon>
        <taxon>Malacostraca</taxon>
        <taxon>Eumalacostraca</taxon>
        <taxon>Eucarida</taxon>
        <taxon>Decapoda</taxon>
        <taxon>Dendrobranchiata</taxon>
        <taxon>Penaeoidea</taxon>
        <taxon>Penaeidae</taxon>
        <taxon>Penaeus</taxon>
    </lineage>
</organism>
<dbReference type="PANTHER" id="PTHR45706">
    <property type="entry name" value="TYROSINE-PROTEIN PHOSPHATASE"/>
    <property type="match status" value="1"/>
</dbReference>
<dbReference type="EMBL" id="QCYY01002050">
    <property type="protein sequence ID" value="ROT73235.1"/>
    <property type="molecule type" value="Genomic_DNA"/>
</dbReference>
<dbReference type="Pfam" id="PF00102">
    <property type="entry name" value="Y_phosphatase"/>
    <property type="match status" value="2"/>
</dbReference>
<reference evidence="3 4" key="2">
    <citation type="submission" date="2019-01" db="EMBL/GenBank/DDBJ databases">
        <title>The decoding of complex shrimp genome reveals the adaptation for benthos swimmer, frequently molting mechanism and breeding impact on genome.</title>
        <authorList>
            <person name="Sun Y."/>
            <person name="Gao Y."/>
            <person name="Yu Y."/>
        </authorList>
    </citation>
    <scope>NUCLEOTIDE SEQUENCE [LARGE SCALE GENOMIC DNA]</scope>
    <source>
        <tissue evidence="3">Muscle</tissue>
    </source>
</reference>
<dbReference type="STRING" id="6689.A0A423T9V1"/>
<evidence type="ECO:0000313" key="3">
    <source>
        <dbReference type="EMBL" id="ROT73235.1"/>
    </source>
</evidence>
<dbReference type="GO" id="GO:0004725">
    <property type="term" value="F:protein tyrosine phosphatase activity"/>
    <property type="evidence" value="ECO:0007669"/>
    <property type="project" value="InterPro"/>
</dbReference>
<dbReference type="OrthoDB" id="10012364at2759"/>
<dbReference type="InterPro" id="IPR029021">
    <property type="entry name" value="Prot-tyrosine_phosphatase-like"/>
</dbReference>
<dbReference type="Proteomes" id="UP000283509">
    <property type="component" value="Unassembled WGS sequence"/>
</dbReference>
<evidence type="ECO:0000256" key="1">
    <source>
        <dbReference type="SAM" id="MobiDB-lite"/>
    </source>
</evidence>
<dbReference type="AlphaFoldDB" id="A0A423T9V1"/>
<evidence type="ECO:0000259" key="2">
    <source>
        <dbReference type="PROSITE" id="PS50055"/>
    </source>
</evidence>
<dbReference type="SUPFAM" id="SSF52799">
    <property type="entry name" value="(Phosphotyrosine protein) phosphatases II"/>
    <property type="match status" value="1"/>
</dbReference>
<feature type="domain" description="Tyrosine-protein phosphatase" evidence="2">
    <location>
        <begin position="108"/>
        <end position="348"/>
    </location>
</feature>
<dbReference type="SMART" id="SM00194">
    <property type="entry name" value="PTPc"/>
    <property type="match status" value="1"/>
</dbReference>
<reference evidence="3 4" key="1">
    <citation type="submission" date="2018-04" db="EMBL/GenBank/DDBJ databases">
        <authorList>
            <person name="Zhang X."/>
            <person name="Yuan J."/>
            <person name="Li F."/>
            <person name="Xiang J."/>
        </authorList>
    </citation>
    <scope>NUCLEOTIDE SEQUENCE [LARGE SCALE GENOMIC DNA]</scope>
    <source>
        <tissue evidence="3">Muscle</tissue>
    </source>
</reference>
<dbReference type="Gene3D" id="3.90.190.10">
    <property type="entry name" value="Protein tyrosine phosphatase superfamily"/>
    <property type="match status" value="2"/>
</dbReference>
<dbReference type="InterPro" id="IPR000242">
    <property type="entry name" value="PTP_cat"/>
</dbReference>
<gene>
    <name evidence="3" type="ORF">C7M84_008341</name>
</gene>
<keyword evidence="4" id="KW-1185">Reference proteome</keyword>
<keyword evidence="3" id="KW-0675">Receptor</keyword>
<evidence type="ECO:0000313" key="4">
    <source>
        <dbReference type="Proteomes" id="UP000283509"/>
    </source>
</evidence>
<sequence length="355" mass="39433">MVAKQQVKQSGAVAQLDAGSEGARLTPRKKWGAPATGPVMLAGQAEPAMGAAKAVTESYPAGHGEPSAKGQASSLTPDVLRGTATPSQGRPKDPRAVQLENKLFGVDILQEFESLPRVKPNADFTTAQKSDNIPRNRYKDIVPYEENRVRITPSKENKSGYINASHITASVGESQRFYLCAQGPLANTVTHFWQCVWEADVHVVVMLTSVTGDTNTSKSFPYWPQMDNTSVECGEYRVFRKHSTVTGSHITSRLQLIHAPTRKTRTATAHRKIGLAVLKMCRDLYASWKSYQHYEDIHTTRSEELAGTETPQSLCTVQQVLHHLRQQRMALVQTIAQYKFVYQVLIAYLNRARLI</sequence>
<accession>A0A423T9V1</accession>
<comment type="caution">
    <text evidence="3">The sequence shown here is derived from an EMBL/GenBank/DDBJ whole genome shotgun (WGS) entry which is preliminary data.</text>
</comment>